<sequence length="147" mass="16719">MTSKYWFRRRSRSRLTLPGRLRASTIVRVTIPSGRSFMKALDKGKVQLRKVDSAVREEVEKIQSLRIIWIEKVSQVQLLMDHPPNFAGFFPSSYGSPGPSLYRHRFETRNHDQCMPSASSLAGGRRLVVQEPTTTPLKSSGAMLYPL</sequence>
<accession>A0A218W7H0</accession>
<evidence type="ECO:0000313" key="1">
    <source>
        <dbReference type="EMBL" id="OWM68814.1"/>
    </source>
</evidence>
<dbReference type="EMBL" id="MTKT01004939">
    <property type="protein sequence ID" value="OWM68814.1"/>
    <property type="molecule type" value="Genomic_DNA"/>
</dbReference>
<dbReference type="AlphaFoldDB" id="A0A218W7H0"/>
<reference evidence="2" key="1">
    <citation type="journal article" date="2017" name="Plant J.">
        <title>The pomegranate (Punica granatum L.) genome and the genomics of punicalagin biosynthesis.</title>
        <authorList>
            <person name="Qin G."/>
            <person name="Xu C."/>
            <person name="Ming R."/>
            <person name="Tang H."/>
            <person name="Guyot R."/>
            <person name="Kramer E.M."/>
            <person name="Hu Y."/>
            <person name="Yi X."/>
            <person name="Qi Y."/>
            <person name="Xu X."/>
            <person name="Gao Z."/>
            <person name="Pan H."/>
            <person name="Jian J."/>
            <person name="Tian Y."/>
            <person name="Yue Z."/>
            <person name="Xu Y."/>
        </authorList>
    </citation>
    <scope>NUCLEOTIDE SEQUENCE [LARGE SCALE GENOMIC DNA]</scope>
    <source>
        <strain evidence="2">cv. Dabenzi</strain>
    </source>
</reference>
<dbReference type="Proteomes" id="UP000197138">
    <property type="component" value="Unassembled WGS sequence"/>
</dbReference>
<name>A0A218W7H0_PUNGR</name>
<protein>
    <submittedName>
        <fullName evidence="1">Uncharacterized protein</fullName>
    </submittedName>
</protein>
<evidence type="ECO:0000313" key="2">
    <source>
        <dbReference type="Proteomes" id="UP000197138"/>
    </source>
</evidence>
<comment type="caution">
    <text evidence="1">The sequence shown here is derived from an EMBL/GenBank/DDBJ whole genome shotgun (WGS) entry which is preliminary data.</text>
</comment>
<organism evidence="1 2">
    <name type="scientific">Punica granatum</name>
    <name type="common">Pomegranate</name>
    <dbReference type="NCBI Taxonomy" id="22663"/>
    <lineage>
        <taxon>Eukaryota</taxon>
        <taxon>Viridiplantae</taxon>
        <taxon>Streptophyta</taxon>
        <taxon>Embryophyta</taxon>
        <taxon>Tracheophyta</taxon>
        <taxon>Spermatophyta</taxon>
        <taxon>Magnoliopsida</taxon>
        <taxon>eudicotyledons</taxon>
        <taxon>Gunneridae</taxon>
        <taxon>Pentapetalae</taxon>
        <taxon>rosids</taxon>
        <taxon>malvids</taxon>
        <taxon>Myrtales</taxon>
        <taxon>Lythraceae</taxon>
        <taxon>Punica</taxon>
    </lineage>
</organism>
<gene>
    <name evidence="1" type="ORF">CDL15_Pgr025001</name>
</gene>
<proteinExistence type="predicted"/>